<name>A0ACB8DB82_DERSI</name>
<dbReference type="EMBL" id="CM023471">
    <property type="protein sequence ID" value="KAH7965253.1"/>
    <property type="molecule type" value="Genomic_DNA"/>
</dbReference>
<proteinExistence type="predicted"/>
<evidence type="ECO:0000313" key="1">
    <source>
        <dbReference type="EMBL" id="KAH7965253.1"/>
    </source>
</evidence>
<keyword evidence="2" id="KW-1185">Reference proteome</keyword>
<gene>
    <name evidence="1" type="ORF">HPB49_005408</name>
</gene>
<comment type="caution">
    <text evidence="1">The sequence shown here is derived from an EMBL/GenBank/DDBJ whole genome shotgun (WGS) entry which is preliminary data.</text>
</comment>
<reference evidence="1" key="1">
    <citation type="submission" date="2020-05" db="EMBL/GenBank/DDBJ databases">
        <title>Large-scale comparative analyses of tick genomes elucidate their genetic diversity and vector capacities.</title>
        <authorList>
            <person name="Jia N."/>
            <person name="Wang J."/>
            <person name="Shi W."/>
            <person name="Du L."/>
            <person name="Sun Y."/>
            <person name="Zhan W."/>
            <person name="Jiang J."/>
            <person name="Wang Q."/>
            <person name="Zhang B."/>
            <person name="Ji P."/>
            <person name="Sakyi L.B."/>
            <person name="Cui X."/>
            <person name="Yuan T."/>
            <person name="Jiang B."/>
            <person name="Yang W."/>
            <person name="Lam T.T.-Y."/>
            <person name="Chang Q."/>
            <person name="Ding S."/>
            <person name="Wang X."/>
            <person name="Zhu J."/>
            <person name="Ruan X."/>
            <person name="Zhao L."/>
            <person name="Wei J."/>
            <person name="Que T."/>
            <person name="Du C."/>
            <person name="Cheng J."/>
            <person name="Dai P."/>
            <person name="Han X."/>
            <person name="Huang E."/>
            <person name="Gao Y."/>
            <person name="Liu J."/>
            <person name="Shao H."/>
            <person name="Ye R."/>
            <person name="Li L."/>
            <person name="Wei W."/>
            <person name="Wang X."/>
            <person name="Wang C."/>
            <person name="Yang T."/>
            <person name="Huo Q."/>
            <person name="Li W."/>
            <person name="Guo W."/>
            <person name="Chen H."/>
            <person name="Zhou L."/>
            <person name="Ni X."/>
            <person name="Tian J."/>
            <person name="Zhou Y."/>
            <person name="Sheng Y."/>
            <person name="Liu T."/>
            <person name="Pan Y."/>
            <person name="Xia L."/>
            <person name="Li J."/>
            <person name="Zhao F."/>
            <person name="Cao W."/>
        </authorList>
    </citation>
    <scope>NUCLEOTIDE SEQUENCE</scope>
    <source>
        <strain evidence="1">Dsil-2018</strain>
    </source>
</reference>
<accession>A0ACB8DB82</accession>
<organism evidence="1 2">
    <name type="scientific">Dermacentor silvarum</name>
    <name type="common">Tick</name>
    <dbReference type="NCBI Taxonomy" id="543639"/>
    <lineage>
        <taxon>Eukaryota</taxon>
        <taxon>Metazoa</taxon>
        <taxon>Ecdysozoa</taxon>
        <taxon>Arthropoda</taxon>
        <taxon>Chelicerata</taxon>
        <taxon>Arachnida</taxon>
        <taxon>Acari</taxon>
        <taxon>Parasitiformes</taxon>
        <taxon>Ixodida</taxon>
        <taxon>Ixodoidea</taxon>
        <taxon>Ixodidae</taxon>
        <taxon>Rhipicephalinae</taxon>
        <taxon>Dermacentor</taxon>
    </lineage>
</organism>
<protein>
    <submittedName>
        <fullName evidence="1">Uncharacterized protein</fullName>
    </submittedName>
</protein>
<dbReference type="Proteomes" id="UP000821865">
    <property type="component" value="Chromosome 2"/>
</dbReference>
<evidence type="ECO:0000313" key="2">
    <source>
        <dbReference type="Proteomes" id="UP000821865"/>
    </source>
</evidence>
<sequence length="467" mass="51516">MNQTPPAVLENARRTGTIVLRTAIPTTRATISPDLSSNWTTDVANWTGTDSNDTHPWLTMFESAIGGGDAAVLNLSLTGQNASSYNAAAAIAAEDDDALSPATVPHELRLVVVVLVSCILGLIIIATVVGNVFVIAAIFMERNLRSVGNYLVLSLGVADLMVACLVMPLAAVAEVSREWALGPALCDVWTCCDVLCCTASILHLLAIAMDRYRTVAQVDYVRQRNARQVGLMILLVWAVAVAVSVAPVFGWKDPDFQHRVQVNRICLVSQDVGYQIFATCATFYVPLILILLLYWRIYQVARRRIRHKPGSKVPIAMAKSPSSNVEISVIVAGENHSPNSSLTSHVTTTGRRCDQRCNHNKDRKQQQKQPHFSRESLESKRERKAAKTLAIITGVFVVCWMPFFVNVLLMTLCTSCSSSGYAFSVFLWLGYVNSMLNPIIYTIFSPDFRNAFRKLLCGRKPAYDFKR</sequence>